<dbReference type="PANTHER" id="PTHR42795:SF1">
    <property type="entry name" value="ALANINE DEHYDROGENASE"/>
    <property type="match status" value="1"/>
</dbReference>
<reference evidence="4" key="1">
    <citation type="submission" date="2018-06" db="EMBL/GenBank/DDBJ databases">
        <authorList>
            <person name="Zhirakovskaya E."/>
        </authorList>
    </citation>
    <scope>NUCLEOTIDE SEQUENCE</scope>
</reference>
<dbReference type="GO" id="GO:0006524">
    <property type="term" value="P:alanine catabolic process"/>
    <property type="evidence" value="ECO:0007669"/>
    <property type="project" value="TreeGrafter"/>
</dbReference>
<evidence type="ECO:0000256" key="1">
    <source>
        <dbReference type="ARBA" id="ARBA00023002"/>
    </source>
</evidence>
<dbReference type="InterPro" id="IPR036291">
    <property type="entry name" value="NAD(P)-bd_dom_sf"/>
</dbReference>
<dbReference type="PANTHER" id="PTHR42795">
    <property type="entry name" value="ALANINE DEHYDROGENASE"/>
    <property type="match status" value="1"/>
</dbReference>
<dbReference type="FunFam" id="3.40.50.720:FF:000433">
    <property type="entry name" value="Alanine dehydrogenase 1"/>
    <property type="match status" value="1"/>
</dbReference>
<organism evidence="4">
    <name type="scientific">hydrothermal vent metagenome</name>
    <dbReference type="NCBI Taxonomy" id="652676"/>
    <lineage>
        <taxon>unclassified sequences</taxon>
        <taxon>metagenomes</taxon>
        <taxon>ecological metagenomes</taxon>
    </lineage>
</organism>
<protein>
    <submittedName>
        <fullName evidence="4">Alanine dehydrogenase</fullName>
        <ecNumber evidence="4">1.4.1.1</ecNumber>
    </submittedName>
</protein>
<feature type="non-terminal residue" evidence="4">
    <location>
        <position position="187"/>
    </location>
</feature>
<dbReference type="SUPFAM" id="SSF52283">
    <property type="entry name" value="Formate/glycerate dehydrogenase catalytic domain-like"/>
    <property type="match status" value="1"/>
</dbReference>
<keyword evidence="1 4" id="KW-0560">Oxidoreductase</keyword>
<dbReference type="EC" id="1.4.1.1" evidence="4"/>
<evidence type="ECO:0000256" key="2">
    <source>
        <dbReference type="ARBA" id="ARBA00023027"/>
    </source>
</evidence>
<proteinExistence type="predicted"/>
<name>A0A3B0U2U0_9ZZZZ</name>
<dbReference type="AlphaFoldDB" id="A0A3B0U2U0"/>
<dbReference type="InterPro" id="IPR007698">
    <property type="entry name" value="AlaDH/PNT_NAD(H)-bd"/>
</dbReference>
<dbReference type="SUPFAM" id="SSF51735">
    <property type="entry name" value="NAD(P)-binding Rossmann-fold domains"/>
    <property type="match status" value="1"/>
</dbReference>
<dbReference type="InterPro" id="IPR007886">
    <property type="entry name" value="AlaDH/PNT_N"/>
</dbReference>
<evidence type="ECO:0000313" key="4">
    <source>
        <dbReference type="EMBL" id="VAW18749.1"/>
    </source>
</evidence>
<keyword evidence="2" id="KW-0520">NAD</keyword>
<dbReference type="EMBL" id="UOEN01000432">
    <property type="protein sequence ID" value="VAW18749.1"/>
    <property type="molecule type" value="Genomic_DNA"/>
</dbReference>
<dbReference type="Gene3D" id="3.40.50.720">
    <property type="entry name" value="NAD(P)-binding Rossmann-like Domain"/>
    <property type="match status" value="1"/>
</dbReference>
<feature type="domain" description="Alanine dehydrogenase/pyridine nucleotide transhydrogenase N-terminal" evidence="3">
    <location>
        <begin position="4"/>
        <end position="137"/>
    </location>
</feature>
<sequence length="187" mass="20063">MKIGVPKEIKENEYRVGLLPVGVELLVSGGHSVFIEQKAGLGSGILDEDFKRSGAQILDSAEAVFNEADLIIKIKEPQKEEYDYLKEGQIVFTFFHFAASESLTQAMLDKKIIALAYETLEDDSGELPCLTPMSEVAGRMSVQEGAKYLEEPMKGRGILLGGVPGVSPADVLIIGAGVVGSNACKMA</sequence>
<gene>
    <name evidence="4" type="ORF">MNBD_BACTEROID05-1057</name>
</gene>
<dbReference type="GO" id="GO:0000286">
    <property type="term" value="F:alanine dehydrogenase activity"/>
    <property type="evidence" value="ECO:0007669"/>
    <property type="project" value="UniProtKB-EC"/>
</dbReference>
<dbReference type="SMART" id="SM01003">
    <property type="entry name" value="AlaDh_PNT_N"/>
    <property type="match status" value="1"/>
</dbReference>
<accession>A0A3B0U2U0</accession>
<dbReference type="Pfam" id="PF05222">
    <property type="entry name" value="AlaDh_PNT_N"/>
    <property type="match status" value="1"/>
</dbReference>
<dbReference type="GO" id="GO:0005886">
    <property type="term" value="C:plasma membrane"/>
    <property type="evidence" value="ECO:0007669"/>
    <property type="project" value="TreeGrafter"/>
</dbReference>
<dbReference type="Pfam" id="PF01262">
    <property type="entry name" value="AlaDh_PNT_C"/>
    <property type="match status" value="1"/>
</dbReference>
<evidence type="ECO:0000259" key="3">
    <source>
        <dbReference type="SMART" id="SM01003"/>
    </source>
</evidence>